<gene>
    <name evidence="1" type="ORF">CLOSTMETH_03736</name>
</gene>
<protein>
    <submittedName>
        <fullName evidence="1">Uncharacterized protein</fullName>
    </submittedName>
</protein>
<dbReference type="Proteomes" id="UP000003340">
    <property type="component" value="Unassembled WGS sequence"/>
</dbReference>
<evidence type="ECO:0000313" key="2">
    <source>
        <dbReference type="Proteomes" id="UP000003340"/>
    </source>
</evidence>
<name>C0EIP1_9FIRM</name>
<accession>C0EIP1</accession>
<sequence length="64" mass="7142">MVQSQLSRRRAQQNRLTAKGKFRNKGLLLSCFGAAVAVFSNRQFRYTVNGGFPFSILTGCSNNK</sequence>
<evidence type="ECO:0000313" key="1">
    <source>
        <dbReference type="EMBL" id="EEG28687.1"/>
    </source>
</evidence>
<dbReference type="AlphaFoldDB" id="C0EIP1"/>
<organism evidence="1 2">
    <name type="scientific">[Clostridium] methylpentosum DSM 5476</name>
    <dbReference type="NCBI Taxonomy" id="537013"/>
    <lineage>
        <taxon>Bacteria</taxon>
        <taxon>Bacillati</taxon>
        <taxon>Bacillota</taxon>
        <taxon>Clostridia</taxon>
        <taxon>Eubacteriales</taxon>
        <taxon>Oscillospiraceae</taxon>
        <taxon>Oscillospiraceae incertae sedis</taxon>
    </lineage>
</organism>
<reference evidence="1 2" key="2">
    <citation type="submission" date="2009-02" db="EMBL/GenBank/DDBJ databases">
        <title>Draft genome sequence of Clostridium methylpentosum (DSM 5476).</title>
        <authorList>
            <person name="Sudarsanam P."/>
            <person name="Ley R."/>
            <person name="Guruge J."/>
            <person name="Turnbaugh P.J."/>
            <person name="Mahowald M."/>
            <person name="Liep D."/>
            <person name="Gordon J."/>
        </authorList>
    </citation>
    <scope>NUCLEOTIDE SEQUENCE [LARGE SCALE GENOMIC DNA]</scope>
    <source>
        <strain evidence="1 2">DSM 5476</strain>
    </source>
</reference>
<dbReference type="HOGENOM" id="CLU_2859820_0_0_9"/>
<dbReference type="STRING" id="537013.CLOSTMETH_03736"/>
<dbReference type="EMBL" id="ACEC01000128">
    <property type="protein sequence ID" value="EEG28687.1"/>
    <property type="molecule type" value="Genomic_DNA"/>
</dbReference>
<reference evidence="1 2" key="1">
    <citation type="submission" date="2009-01" db="EMBL/GenBank/DDBJ databases">
        <authorList>
            <person name="Fulton L."/>
            <person name="Clifton S."/>
            <person name="Fulton B."/>
            <person name="Xu J."/>
            <person name="Minx P."/>
            <person name="Pepin K.H."/>
            <person name="Johnson M."/>
            <person name="Bhonagiri V."/>
            <person name="Nash W.E."/>
            <person name="Mardis E.R."/>
            <person name="Wilson R.K."/>
        </authorList>
    </citation>
    <scope>NUCLEOTIDE SEQUENCE [LARGE SCALE GENOMIC DNA]</scope>
    <source>
        <strain evidence="1 2">DSM 5476</strain>
    </source>
</reference>
<comment type="caution">
    <text evidence="1">The sequence shown here is derived from an EMBL/GenBank/DDBJ whole genome shotgun (WGS) entry which is preliminary data.</text>
</comment>
<proteinExistence type="predicted"/>
<keyword evidence="2" id="KW-1185">Reference proteome</keyword>